<dbReference type="Gramene" id="OE9A017816T3">
    <property type="protein sequence ID" value="OE9A017816C3"/>
    <property type="gene ID" value="OE9A017816"/>
</dbReference>
<dbReference type="Pfam" id="PF03226">
    <property type="entry name" value="Yippee-Mis18"/>
    <property type="match status" value="1"/>
</dbReference>
<comment type="caution">
    <text evidence="6">The sequence shown here is derived from an EMBL/GenBank/DDBJ whole genome shotgun (WGS) entry which is preliminary data.</text>
</comment>
<dbReference type="Proteomes" id="UP000594638">
    <property type="component" value="Unassembled WGS sequence"/>
</dbReference>
<feature type="domain" description="Yippee" evidence="5">
    <location>
        <begin position="12"/>
        <end position="106"/>
    </location>
</feature>
<dbReference type="InterPro" id="IPR039058">
    <property type="entry name" value="Yippee_fam"/>
</dbReference>
<evidence type="ECO:0000256" key="2">
    <source>
        <dbReference type="ARBA" id="ARBA00022723"/>
    </source>
</evidence>
<evidence type="ECO:0000256" key="1">
    <source>
        <dbReference type="ARBA" id="ARBA00005613"/>
    </source>
</evidence>
<sequence length="106" mass="12131">MGRLFVITLEGNLYSCKYCKTHFALSDDIISKSFHCKYGSAYLFNKVVNVTVGDKEDRVMMTGIHTVVDVFCVGCGSLVGWKYVRLFFLRTDVLNDQMHLPLIYFS</sequence>
<comment type="similarity">
    <text evidence="1 4">Belongs to the yippee family.</text>
</comment>
<keyword evidence="7" id="KW-1185">Reference proteome</keyword>
<dbReference type="OrthoDB" id="6407410at2759"/>
<keyword evidence="2" id="KW-0479">Metal-binding</keyword>
<dbReference type="PANTHER" id="PTHR13848">
    <property type="entry name" value="PROTEIN YIPPEE-LIKE CG15309-RELATED"/>
    <property type="match status" value="1"/>
</dbReference>
<dbReference type="InterPro" id="IPR004910">
    <property type="entry name" value="Yippee/Mis18/Cereblon"/>
</dbReference>
<evidence type="ECO:0000256" key="3">
    <source>
        <dbReference type="ARBA" id="ARBA00022833"/>
    </source>
</evidence>
<proteinExistence type="inferred from homology"/>
<evidence type="ECO:0000313" key="7">
    <source>
        <dbReference type="Proteomes" id="UP000594638"/>
    </source>
</evidence>
<reference evidence="6 7" key="1">
    <citation type="submission" date="2019-12" db="EMBL/GenBank/DDBJ databases">
        <authorList>
            <person name="Alioto T."/>
            <person name="Alioto T."/>
            <person name="Gomez Garrido J."/>
        </authorList>
    </citation>
    <scope>NUCLEOTIDE SEQUENCE [LARGE SCALE GENOMIC DNA]</scope>
</reference>
<protein>
    <recommendedName>
        <fullName evidence="4">Protein yippee-like</fullName>
    </recommendedName>
</protein>
<dbReference type="PROSITE" id="PS51792">
    <property type="entry name" value="YIPPEE"/>
    <property type="match status" value="1"/>
</dbReference>
<name>A0A8S0TVP1_OLEEU</name>
<evidence type="ECO:0000256" key="4">
    <source>
        <dbReference type="RuleBase" id="RU110713"/>
    </source>
</evidence>
<evidence type="ECO:0000313" key="6">
    <source>
        <dbReference type="EMBL" id="CAA3009062.1"/>
    </source>
</evidence>
<dbReference type="InterPro" id="IPR034751">
    <property type="entry name" value="Yippee"/>
</dbReference>
<dbReference type="AlphaFoldDB" id="A0A8S0TVP1"/>
<evidence type="ECO:0000259" key="5">
    <source>
        <dbReference type="PROSITE" id="PS51792"/>
    </source>
</evidence>
<dbReference type="GO" id="GO:0046872">
    <property type="term" value="F:metal ion binding"/>
    <property type="evidence" value="ECO:0007669"/>
    <property type="project" value="UniProtKB-KW"/>
</dbReference>
<gene>
    <name evidence="6" type="ORF">OLEA9_A017816</name>
</gene>
<organism evidence="6 7">
    <name type="scientific">Olea europaea subsp. europaea</name>
    <dbReference type="NCBI Taxonomy" id="158383"/>
    <lineage>
        <taxon>Eukaryota</taxon>
        <taxon>Viridiplantae</taxon>
        <taxon>Streptophyta</taxon>
        <taxon>Embryophyta</taxon>
        <taxon>Tracheophyta</taxon>
        <taxon>Spermatophyta</taxon>
        <taxon>Magnoliopsida</taxon>
        <taxon>eudicotyledons</taxon>
        <taxon>Gunneridae</taxon>
        <taxon>Pentapetalae</taxon>
        <taxon>asterids</taxon>
        <taxon>lamiids</taxon>
        <taxon>Lamiales</taxon>
        <taxon>Oleaceae</taxon>
        <taxon>Oleeae</taxon>
        <taxon>Olea</taxon>
    </lineage>
</organism>
<dbReference type="EMBL" id="CACTIH010007310">
    <property type="protein sequence ID" value="CAA3009062.1"/>
    <property type="molecule type" value="Genomic_DNA"/>
</dbReference>
<keyword evidence="3" id="KW-0862">Zinc</keyword>
<accession>A0A8S0TVP1</accession>